<dbReference type="OrthoDB" id="2679936at2759"/>
<feature type="region of interest" description="Disordered" evidence="1">
    <location>
        <begin position="217"/>
        <end position="309"/>
    </location>
</feature>
<protein>
    <submittedName>
        <fullName evidence="2">Uncharacterized protein</fullName>
    </submittedName>
</protein>
<sequence length="400" mass="44541">MYGQPYVPFTALDAGSDDVARLLAAAPQDEAREDDYSFLNDPLPEPTPTPLRSLVVDIAVPDEHPDAPRHTDHLNKLWRRKWEYSHDGHVKYRCDEKEYFSRTQAGKRAFDMYFWLQEAQCILRTLQDSADEHSEVPFFPLFSVHEDLPRPSVLAALNKLAGEDIPGIEYYDLVSGTWKGCSLRHRFMVKSNGFLFLRRAGVTTCKDFDDILDERLNTLPGNANTNLPRQRELRRQDAKQAKRTVSPAWPSSLSSSSSGSMFSVPDNAPGKRRKLDTLSPSSQISSSSSQLSSSSDSGSLTSTPSLPRSPSPVCIHKLLADIAVQNGYSKRTDFGTVSPTLVLSDDDTPALSMQAVERAMPRRLPEPQSMISGGGRSTKPWPNGWPAVDIIDGFEQMKDL</sequence>
<dbReference type="Proteomes" id="UP000053558">
    <property type="component" value="Unassembled WGS sequence"/>
</dbReference>
<feature type="region of interest" description="Disordered" evidence="1">
    <location>
        <begin position="365"/>
        <end position="384"/>
    </location>
</feature>
<evidence type="ECO:0000256" key="1">
    <source>
        <dbReference type="SAM" id="MobiDB-lite"/>
    </source>
</evidence>
<dbReference type="GeneID" id="19204033"/>
<feature type="compositionally biased region" description="Low complexity" evidence="1">
    <location>
        <begin position="277"/>
        <end position="309"/>
    </location>
</feature>
<evidence type="ECO:0000313" key="3">
    <source>
        <dbReference type="Proteomes" id="UP000053558"/>
    </source>
</evidence>
<feature type="compositionally biased region" description="Polar residues" evidence="1">
    <location>
        <begin position="219"/>
        <end position="228"/>
    </location>
</feature>
<dbReference type="AlphaFoldDB" id="A0A5M3M8W5"/>
<feature type="compositionally biased region" description="Basic and acidic residues" evidence="1">
    <location>
        <begin position="229"/>
        <end position="240"/>
    </location>
</feature>
<comment type="caution">
    <text evidence="2">The sequence shown here is derived from an EMBL/GenBank/DDBJ whole genome shotgun (WGS) entry which is preliminary data.</text>
</comment>
<reference evidence="3" key="1">
    <citation type="journal article" date="2012" name="Science">
        <title>The Paleozoic origin of enzymatic lignin decomposition reconstructed from 31 fungal genomes.</title>
        <authorList>
            <person name="Floudas D."/>
            <person name="Binder M."/>
            <person name="Riley R."/>
            <person name="Barry K."/>
            <person name="Blanchette R.A."/>
            <person name="Henrissat B."/>
            <person name="Martinez A.T."/>
            <person name="Otillar R."/>
            <person name="Spatafora J.W."/>
            <person name="Yadav J.S."/>
            <person name="Aerts A."/>
            <person name="Benoit I."/>
            <person name="Boyd A."/>
            <person name="Carlson A."/>
            <person name="Copeland A."/>
            <person name="Coutinho P.M."/>
            <person name="de Vries R.P."/>
            <person name="Ferreira P."/>
            <person name="Findley K."/>
            <person name="Foster B."/>
            <person name="Gaskell J."/>
            <person name="Glotzer D."/>
            <person name="Gorecki P."/>
            <person name="Heitman J."/>
            <person name="Hesse C."/>
            <person name="Hori C."/>
            <person name="Igarashi K."/>
            <person name="Jurgens J.A."/>
            <person name="Kallen N."/>
            <person name="Kersten P."/>
            <person name="Kohler A."/>
            <person name="Kuees U."/>
            <person name="Kumar T.K.A."/>
            <person name="Kuo A."/>
            <person name="LaButti K."/>
            <person name="Larrondo L.F."/>
            <person name="Lindquist E."/>
            <person name="Ling A."/>
            <person name="Lombard V."/>
            <person name="Lucas S."/>
            <person name="Lundell T."/>
            <person name="Martin R."/>
            <person name="McLaughlin D.J."/>
            <person name="Morgenstern I."/>
            <person name="Morin E."/>
            <person name="Murat C."/>
            <person name="Nagy L.G."/>
            <person name="Nolan M."/>
            <person name="Ohm R.A."/>
            <person name="Patyshakuliyeva A."/>
            <person name="Rokas A."/>
            <person name="Ruiz-Duenas F.J."/>
            <person name="Sabat G."/>
            <person name="Salamov A."/>
            <person name="Samejima M."/>
            <person name="Schmutz J."/>
            <person name="Slot J.C."/>
            <person name="St John F."/>
            <person name="Stenlid J."/>
            <person name="Sun H."/>
            <person name="Sun S."/>
            <person name="Syed K."/>
            <person name="Tsang A."/>
            <person name="Wiebenga A."/>
            <person name="Young D."/>
            <person name="Pisabarro A."/>
            <person name="Eastwood D.C."/>
            <person name="Martin F."/>
            <person name="Cullen D."/>
            <person name="Grigoriev I.V."/>
            <person name="Hibbett D.S."/>
        </authorList>
    </citation>
    <scope>NUCLEOTIDE SEQUENCE [LARGE SCALE GENOMIC DNA]</scope>
    <source>
        <strain evidence="3">RWD-64-598 SS2</strain>
    </source>
</reference>
<name>A0A5M3M8W5_CONPW</name>
<gene>
    <name evidence="2" type="ORF">CONPUDRAFT_159092</name>
</gene>
<dbReference type="EMBL" id="JH711588">
    <property type="protein sequence ID" value="EIW75648.1"/>
    <property type="molecule type" value="Genomic_DNA"/>
</dbReference>
<dbReference type="RefSeq" id="XP_007774343.1">
    <property type="nucleotide sequence ID" value="XM_007776153.1"/>
</dbReference>
<dbReference type="KEGG" id="cput:CONPUDRAFT_159092"/>
<feature type="compositionally biased region" description="Low complexity" evidence="1">
    <location>
        <begin position="246"/>
        <end position="265"/>
    </location>
</feature>
<organism evidence="2 3">
    <name type="scientific">Coniophora puteana (strain RWD-64-598)</name>
    <name type="common">Brown rot fungus</name>
    <dbReference type="NCBI Taxonomy" id="741705"/>
    <lineage>
        <taxon>Eukaryota</taxon>
        <taxon>Fungi</taxon>
        <taxon>Dikarya</taxon>
        <taxon>Basidiomycota</taxon>
        <taxon>Agaricomycotina</taxon>
        <taxon>Agaricomycetes</taxon>
        <taxon>Agaricomycetidae</taxon>
        <taxon>Boletales</taxon>
        <taxon>Coniophorineae</taxon>
        <taxon>Coniophoraceae</taxon>
        <taxon>Coniophora</taxon>
    </lineage>
</organism>
<evidence type="ECO:0000313" key="2">
    <source>
        <dbReference type="EMBL" id="EIW75648.1"/>
    </source>
</evidence>
<keyword evidence="3" id="KW-1185">Reference proteome</keyword>
<proteinExistence type="predicted"/>
<accession>A0A5M3M8W5</accession>